<keyword evidence="3" id="KW-1185">Reference proteome</keyword>
<sequence length="545" mass="60753">MFISIPTDKSRFDAELVAFIPDLTHPVRSRNVEVLLQSNAPPSKTEEEGLLSIVQRGDAVVADLDRRIKAMKDALDFLVKERDQATSNITDAQSLLHSSRKLNEDLLRRIFKYCVDSQPTETNSLDSRSCPWTLSQVCREWRRVAMQTPEVWSRISLSFSAVTDVANDVMRSFMLGLCLGRALDHPLSLRISSARDISKDQLFWMLVPTASRWREVDFDMPYESFQALSPYKGFMGGLNRLSVCIRGPVLEGSAAIDAFSMASQLRELHATGVDQPFRAFALDGERVLKFEALDGTSDDHLLSLRSMPLIESLEIQCDKSKTNDTVVLRNLRNLGITERFSIDHGRGSAAQFMGCAEVPALETLRMSLVPTAGPVFPAAAAYPITTLDTSCRLSRAQDCQDFAHFLRTLPQLENLITGADDIPSAFFKNLVYSQRGGKGTNVLPKLQTIDLHRSTLADGDETMSGLLSLIWSRRTGSAGRTTGTPRRAKRMSTLGVPCALLREIWLEGPLDIEHNQMLLNQWKELCEKGLSVVYKSAETVDSQSY</sequence>
<keyword evidence="1" id="KW-0175">Coiled coil</keyword>
<evidence type="ECO:0000256" key="1">
    <source>
        <dbReference type="SAM" id="Coils"/>
    </source>
</evidence>
<evidence type="ECO:0008006" key="4">
    <source>
        <dbReference type="Google" id="ProtNLM"/>
    </source>
</evidence>
<comment type="caution">
    <text evidence="2">The sequence shown here is derived from an EMBL/GenBank/DDBJ whole genome shotgun (WGS) entry which is preliminary data.</text>
</comment>
<accession>A0AA39NDQ8</accession>
<proteinExistence type="predicted"/>
<reference evidence="2" key="1">
    <citation type="submission" date="2023-06" db="EMBL/GenBank/DDBJ databases">
        <authorList>
            <consortium name="Lawrence Berkeley National Laboratory"/>
            <person name="Ahrendt S."/>
            <person name="Sahu N."/>
            <person name="Indic B."/>
            <person name="Wong-Bajracharya J."/>
            <person name="Merenyi Z."/>
            <person name="Ke H.-M."/>
            <person name="Monk M."/>
            <person name="Kocsube S."/>
            <person name="Drula E."/>
            <person name="Lipzen A."/>
            <person name="Balint B."/>
            <person name="Henrissat B."/>
            <person name="Andreopoulos B."/>
            <person name="Martin F.M."/>
            <person name="Harder C.B."/>
            <person name="Rigling D."/>
            <person name="Ford K.L."/>
            <person name="Foster G.D."/>
            <person name="Pangilinan J."/>
            <person name="Papanicolaou A."/>
            <person name="Barry K."/>
            <person name="LaButti K."/>
            <person name="Viragh M."/>
            <person name="Koriabine M."/>
            <person name="Yan M."/>
            <person name="Riley R."/>
            <person name="Champramary S."/>
            <person name="Plett K.L."/>
            <person name="Tsai I.J."/>
            <person name="Slot J."/>
            <person name="Sipos G."/>
            <person name="Plett J."/>
            <person name="Nagy L.G."/>
            <person name="Grigoriev I.V."/>
        </authorList>
    </citation>
    <scope>NUCLEOTIDE SEQUENCE</scope>
    <source>
        <strain evidence="2">CCBAS 213</strain>
    </source>
</reference>
<dbReference type="GeneID" id="85355679"/>
<gene>
    <name evidence="2" type="ORF">EV420DRAFT_1519945</name>
</gene>
<organism evidence="2 3">
    <name type="scientific">Armillaria tabescens</name>
    <name type="common">Ringless honey mushroom</name>
    <name type="synonym">Agaricus tabescens</name>
    <dbReference type="NCBI Taxonomy" id="1929756"/>
    <lineage>
        <taxon>Eukaryota</taxon>
        <taxon>Fungi</taxon>
        <taxon>Dikarya</taxon>
        <taxon>Basidiomycota</taxon>
        <taxon>Agaricomycotina</taxon>
        <taxon>Agaricomycetes</taxon>
        <taxon>Agaricomycetidae</taxon>
        <taxon>Agaricales</taxon>
        <taxon>Marasmiineae</taxon>
        <taxon>Physalacriaceae</taxon>
        <taxon>Desarmillaria</taxon>
    </lineage>
</organism>
<name>A0AA39NDQ8_ARMTA</name>
<dbReference type="EMBL" id="JAUEPS010000007">
    <property type="protein sequence ID" value="KAK0463773.1"/>
    <property type="molecule type" value="Genomic_DNA"/>
</dbReference>
<evidence type="ECO:0000313" key="2">
    <source>
        <dbReference type="EMBL" id="KAK0463773.1"/>
    </source>
</evidence>
<feature type="coiled-coil region" evidence="1">
    <location>
        <begin position="61"/>
        <end position="88"/>
    </location>
</feature>
<dbReference type="AlphaFoldDB" id="A0AA39NDQ8"/>
<protein>
    <recommendedName>
        <fullName evidence="4">F-box domain-containing protein</fullName>
    </recommendedName>
</protein>
<dbReference type="Gene3D" id="1.20.1280.50">
    <property type="match status" value="1"/>
</dbReference>
<evidence type="ECO:0000313" key="3">
    <source>
        <dbReference type="Proteomes" id="UP001175211"/>
    </source>
</evidence>
<dbReference type="Proteomes" id="UP001175211">
    <property type="component" value="Unassembled WGS sequence"/>
</dbReference>
<dbReference type="RefSeq" id="XP_060335083.1">
    <property type="nucleotide sequence ID" value="XM_060472131.1"/>
</dbReference>